<evidence type="ECO:0000256" key="2">
    <source>
        <dbReference type="ARBA" id="ARBA00022840"/>
    </source>
</evidence>
<keyword evidence="4" id="KW-1185">Reference proteome</keyword>
<keyword evidence="2" id="KW-0067">ATP-binding</keyword>
<dbReference type="Gene3D" id="3.40.50.300">
    <property type="entry name" value="P-loop containing nucleotide triphosphate hydrolases"/>
    <property type="match status" value="1"/>
</dbReference>
<evidence type="ECO:0000256" key="1">
    <source>
        <dbReference type="ARBA" id="ARBA00022741"/>
    </source>
</evidence>
<dbReference type="PANTHER" id="PTHR43788">
    <property type="entry name" value="DNA2/NAM7 HELICASE FAMILY MEMBER"/>
    <property type="match status" value="1"/>
</dbReference>
<dbReference type="SUPFAM" id="SSF52540">
    <property type="entry name" value="P-loop containing nucleoside triphosphate hydrolases"/>
    <property type="match status" value="1"/>
</dbReference>
<dbReference type="PANTHER" id="PTHR43788:SF6">
    <property type="entry name" value="DNA HELICASE B"/>
    <property type="match status" value="1"/>
</dbReference>
<dbReference type="Proteomes" id="UP000675881">
    <property type="component" value="Chromosome 1"/>
</dbReference>
<dbReference type="EC" id="3.6.4.12" evidence="3"/>
<evidence type="ECO:0000313" key="3">
    <source>
        <dbReference type="EMBL" id="CAF2759999.1"/>
    </source>
</evidence>
<name>A0A7R8GZ92_LEPSM</name>
<keyword evidence="1" id="KW-0547">Nucleotide-binding</keyword>
<dbReference type="GO" id="GO:0005524">
    <property type="term" value="F:ATP binding"/>
    <property type="evidence" value="ECO:0007669"/>
    <property type="project" value="UniProtKB-KW"/>
</dbReference>
<dbReference type="GO" id="GO:0016787">
    <property type="term" value="F:hydrolase activity"/>
    <property type="evidence" value="ECO:0007669"/>
    <property type="project" value="UniProtKB-KW"/>
</dbReference>
<organism evidence="3 4">
    <name type="scientific">Lepeophtheirus salmonis</name>
    <name type="common">Salmon louse</name>
    <name type="synonym">Caligus salmonis</name>
    <dbReference type="NCBI Taxonomy" id="72036"/>
    <lineage>
        <taxon>Eukaryota</taxon>
        <taxon>Metazoa</taxon>
        <taxon>Ecdysozoa</taxon>
        <taxon>Arthropoda</taxon>
        <taxon>Crustacea</taxon>
        <taxon>Multicrustacea</taxon>
        <taxon>Hexanauplia</taxon>
        <taxon>Copepoda</taxon>
        <taxon>Siphonostomatoida</taxon>
        <taxon>Caligidae</taxon>
        <taxon>Lepeophtheirus</taxon>
    </lineage>
</organism>
<gene>
    <name evidence="3" type="ORF">LSAA_767</name>
</gene>
<dbReference type="EMBL" id="HG994580">
    <property type="protein sequence ID" value="CAF2759999.1"/>
    <property type="molecule type" value="Genomic_DNA"/>
</dbReference>
<reference evidence="3" key="1">
    <citation type="submission" date="2021-02" db="EMBL/GenBank/DDBJ databases">
        <authorList>
            <person name="Bekaert M."/>
        </authorList>
    </citation>
    <scope>NUCLEOTIDE SEQUENCE</scope>
    <source>
        <strain evidence="3">IoA-00</strain>
    </source>
</reference>
<protein>
    <submittedName>
        <fullName evidence="3">HELB</fullName>
        <ecNumber evidence="3">3.6.4.12</ecNumber>
    </submittedName>
</protein>
<dbReference type="Pfam" id="PF13245">
    <property type="entry name" value="AAA_19"/>
    <property type="match status" value="1"/>
</dbReference>
<sequence>MIAHNPITVISGRGGTGKTEIVTTVLSSLNEIAQQMKTNLKVMTMKLIKRASSTLHPRVKLHPLSDIALRVKHIQFTKLSPHTKSFLENRMKAESGPWKYATIKVIVVDECSMVGMCLFSHILNILYKDAELKKVILLGDVLQLPSIDPGSLMSDIYQAFKSRSYSIELVTNHRSEGSLIFNNAKRIMDKSIELKVDCQNKSQIITFTRKECELLNNSVAKYIMTTIYSVTITNKDVPLLTIHNNVIVKRKEDRLMNGSVFIIDSLKSYKGLSREEKEGENVTESESSSALSYELDNLQVSRLRNRPIVYSVSNSRNENWQHVYTAITRGKKKKLQFFVIRNLDKQENPRKNNVDDEIASTISDEKNDTSLLSDDLSMVDESSFQDTELDSSLWQDNESFDIMLSQMDATTDNDAWQNDSFDQVLSQIQYDSGDVTPPNSPLSKQRMTCLTPEMSSKLKLSMG</sequence>
<dbReference type="InterPro" id="IPR050534">
    <property type="entry name" value="Coronavir_polyprotein_1ab"/>
</dbReference>
<evidence type="ECO:0000313" key="4">
    <source>
        <dbReference type="Proteomes" id="UP000675881"/>
    </source>
</evidence>
<proteinExistence type="predicted"/>
<dbReference type="AlphaFoldDB" id="A0A7R8GZ92"/>
<dbReference type="GO" id="GO:0003678">
    <property type="term" value="F:DNA helicase activity"/>
    <property type="evidence" value="ECO:0007669"/>
    <property type="project" value="UniProtKB-EC"/>
</dbReference>
<keyword evidence="3" id="KW-0378">Hydrolase</keyword>
<dbReference type="OrthoDB" id="416437at2759"/>
<accession>A0A7R8GZ92</accession>
<dbReference type="InterPro" id="IPR027417">
    <property type="entry name" value="P-loop_NTPase"/>
</dbReference>